<organism evidence="1 2">
    <name type="scientific">Bermanella marisrubri</name>
    <dbReference type="NCBI Taxonomy" id="207949"/>
    <lineage>
        <taxon>Bacteria</taxon>
        <taxon>Pseudomonadati</taxon>
        <taxon>Pseudomonadota</taxon>
        <taxon>Gammaproteobacteria</taxon>
        <taxon>Oceanospirillales</taxon>
        <taxon>Oceanospirillaceae</taxon>
        <taxon>Bermanella</taxon>
    </lineage>
</organism>
<name>Q1N515_9GAMM</name>
<comment type="caution">
    <text evidence="1">The sequence shown here is derived from an EMBL/GenBank/DDBJ whole genome shotgun (WGS) entry which is preliminary data.</text>
</comment>
<evidence type="ECO:0000313" key="1">
    <source>
        <dbReference type="EMBL" id="EAT13263.1"/>
    </source>
</evidence>
<dbReference type="Gene3D" id="2.30.110.20">
    <property type="entry name" value="Hcp1-like"/>
    <property type="match status" value="1"/>
</dbReference>
<dbReference type="Proteomes" id="UP000004263">
    <property type="component" value="Unassembled WGS sequence"/>
</dbReference>
<sequence length="160" mass="18072">MALPGYMKVTGENQGFMESECDLDGRAGYIVVQGVQHSVKLPTDQRGLPNGRRVHMPITIIKEVDRTSPMLYQALADGELLKDVVIDWYQLDGAGMEEIYYRQSLKNAQITAIDFDVEHQTEVAKARVGHLERVSLIYDSITWTHELDGIEYEDNFGAQP</sequence>
<dbReference type="HOGENOM" id="CLU_116190_1_0_6"/>
<evidence type="ECO:0000313" key="2">
    <source>
        <dbReference type="Proteomes" id="UP000004263"/>
    </source>
</evidence>
<gene>
    <name evidence="1" type="ORF">RED65_00845</name>
</gene>
<keyword evidence="2" id="KW-1185">Reference proteome</keyword>
<dbReference type="InterPro" id="IPR052947">
    <property type="entry name" value="T6SS_Hcp1_domain"/>
</dbReference>
<dbReference type="NCBIfam" id="TIGR03344">
    <property type="entry name" value="VI_effect_Hcp1"/>
    <property type="match status" value="1"/>
</dbReference>
<dbReference type="OrthoDB" id="5674026at2"/>
<dbReference type="InterPro" id="IPR036624">
    <property type="entry name" value="Hcp1-lik_sf"/>
</dbReference>
<dbReference type="RefSeq" id="WP_007017647.1">
    <property type="nucleotide sequence ID" value="NZ_CH724114.1"/>
</dbReference>
<dbReference type="Pfam" id="PF05638">
    <property type="entry name" value="T6SS_HCP"/>
    <property type="match status" value="1"/>
</dbReference>
<dbReference type="PANTHER" id="PTHR34319">
    <property type="entry name" value="MAJOR EXPORTED PROTEIN"/>
    <property type="match status" value="1"/>
</dbReference>
<dbReference type="PANTHER" id="PTHR34319:SF6">
    <property type="entry name" value="MAJOR EXPORTED PROTEIN"/>
    <property type="match status" value="1"/>
</dbReference>
<reference evidence="1 2" key="1">
    <citation type="submission" date="2006-03" db="EMBL/GenBank/DDBJ databases">
        <authorList>
            <person name="Pinhassi J."/>
            <person name="Pedros-Alio C."/>
            <person name="Ferriera S."/>
            <person name="Johnson J."/>
            <person name="Kravitz S."/>
            <person name="Halpern A."/>
            <person name="Remington K."/>
            <person name="Beeson K."/>
            <person name="Tran B."/>
            <person name="Rogers Y.-H."/>
            <person name="Friedman R."/>
            <person name="Venter J.C."/>
        </authorList>
    </citation>
    <scope>NUCLEOTIDE SEQUENCE [LARGE SCALE GENOMIC DNA]</scope>
    <source>
        <strain evidence="1 2">RED65</strain>
    </source>
</reference>
<dbReference type="InterPro" id="IPR008514">
    <property type="entry name" value="T6SS_Hcp"/>
</dbReference>
<dbReference type="AlphaFoldDB" id="Q1N515"/>
<proteinExistence type="predicted"/>
<protein>
    <submittedName>
        <fullName evidence="1">Hcp protein</fullName>
    </submittedName>
</protein>
<accession>Q1N515</accession>
<dbReference type="STRING" id="207949.RED65_00845"/>
<dbReference type="EMBL" id="AAQH01000002">
    <property type="protein sequence ID" value="EAT13263.1"/>
    <property type="molecule type" value="Genomic_DNA"/>
</dbReference>
<dbReference type="SUPFAM" id="SSF141452">
    <property type="entry name" value="Hcp1-like"/>
    <property type="match status" value="1"/>
</dbReference>